<dbReference type="PANTHER" id="PTHR41291:SF1">
    <property type="entry name" value="DNA ALKYLATION REPAIR PROTEIN"/>
    <property type="match status" value="1"/>
</dbReference>
<organism evidence="1 2">
    <name type="scientific">Carboxylicivirga marina</name>
    <dbReference type="NCBI Taxonomy" id="2800988"/>
    <lineage>
        <taxon>Bacteria</taxon>
        <taxon>Pseudomonadati</taxon>
        <taxon>Bacteroidota</taxon>
        <taxon>Bacteroidia</taxon>
        <taxon>Marinilabiliales</taxon>
        <taxon>Marinilabiliaceae</taxon>
        <taxon>Carboxylicivirga</taxon>
    </lineage>
</organism>
<dbReference type="InterPro" id="IPR014825">
    <property type="entry name" value="DNA_alkylation"/>
</dbReference>
<dbReference type="RefSeq" id="WP_200462995.1">
    <property type="nucleotide sequence ID" value="NZ_JAENRR010000001.1"/>
</dbReference>
<reference evidence="1 2" key="1">
    <citation type="submission" date="2021-01" db="EMBL/GenBank/DDBJ databases">
        <title>Carboxyliciviraga sp.nov., isolated from coastal sediments.</title>
        <authorList>
            <person name="Lu D."/>
            <person name="Zhang T."/>
        </authorList>
    </citation>
    <scope>NUCLEOTIDE SEQUENCE [LARGE SCALE GENOMIC DNA]</scope>
    <source>
        <strain evidence="1 2">N1Y132</strain>
    </source>
</reference>
<sequence>MTVQEKAKEIHAQLSKEGTKLGDLRKIAKEIKKDHDLAMELWSFGAFFSQQLAILIMDKKLLTQDVIEQLSEDIEQHNLSHRTHLADWLMANQLVKDKKTIALLESWGDSSFAIQRRLYWYYQGRLRWTGKTAYENTETLLNNIENKLAGEVPEVQWAMNFTAAWIGIFDVEYRPRCIALGEKLGLYIEEKPSKGCIPNYLPEFIRIEVEKRNK</sequence>
<protein>
    <submittedName>
        <fullName evidence="1">DNA alkylation repair protein</fullName>
    </submittedName>
</protein>
<dbReference type="Proteomes" id="UP000605676">
    <property type="component" value="Unassembled WGS sequence"/>
</dbReference>
<dbReference type="InterPro" id="IPR016024">
    <property type="entry name" value="ARM-type_fold"/>
</dbReference>
<name>A0ABS1HEX4_9BACT</name>
<proteinExistence type="predicted"/>
<dbReference type="EMBL" id="JAENRR010000001">
    <property type="protein sequence ID" value="MBK3515764.1"/>
    <property type="molecule type" value="Genomic_DNA"/>
</dbReference>
<gene>
    <name evidence="1" type="ORF">JIV24_00330</name>
</gene>
<evidence type="ECO:0000313" key="2">
    <source>
        <dbReference type="Proteomes" id="UP000605676"/>
    </source>
</evidence>
<comment type="caution">
    <text evidence="1">The sequence shown here is derived from an EMBL/GenBank/DDBJ whole genome shotgun (WGS) entry which is preliminary data.</text>
</comment>
<keyword evidence="2" id="KW-1185">Reference proteome</keyword>
<dbReference type="PANTHER" id="PTHR41291">
    <property type="entry name" value="DNA ALKYLATION REPAIR PROTEIN"/>
    <property type="match status" value="1"/>
</dbReference>
<dbReference type="SUPFAM" id="SSF48371">
    <property type="entry name" value="ARM repeat"/>
    <property type="match status" value="1"/>
</dbReference>
<accession>A0ABS1HEX4</accession>
<evidence type="ECO:0000313" key="1">
    <source>
        <dbReference type="EMBL" id="MBK3515764.1"/>
    </source>
</evidence>
<dbReference type="Pfam" id="PF08713">
    <property type="entry name" value="DNA_alkylation"/>
    <property type="match status" value="1"/>
</dbReference>
<dbReference type="Gene3D" id="1.25.10.90">
    <property type="match status" value="1"/>
</dbReference>